<evidence type="ECO:0000256" key="1">
    <source>
        <dbReference type="SAM" id="MobiDB-lite"/>
    </source>
</evidence>
<dbReference type="Proteomes" id="UP001066276">
    <property type="component" value="Chromosome 12"/>
</dbReference>
<keyword evidence="3" id="KW-1185">Reference proteome</keyword>
<dbReference type="AlphaFoldDB" id="A0AAV7KU29"/>
<evidence type="ECO:0000313" key="2">
    <source>
        <dbReference type="EMBL" id="KAJ1082986.1"/>
    </source>
</evidence>
<protein>
    <submittedName>
        <fullName evidence="2">Uncharacterized protein</fullName>
    </submittedName>
</protein>
<feature type="compositionally biased region" description="Low complexity" evidence="1">
    <location>
        <begin position="9"/>
        <end position="23"/>
    </location>
</feature>
<reference evidence="2" key="1">
    <citation type="journal article" date="2022" name="bioRxiv">
        <title>Sequencing and chromosome-scale assembly of the giantPleurodeles waltlgenome.</title>
        <authorList>
            <person name="Brown T."/>
            <person name="Elewa A."/>
            <person name="Iarovenko S."/>
            <person name="Subramanian E."/>
            <person name="Araus A.J."/>
            <person name="Petzold A."/>
            <person name="Susuki M."/>
            <person name="Suzuki K.-i.T."/>
            <person name="Hayashi T."/>
            <person name="Toyoda A."/>
            <person name="Oliveira C."/>
            <person name="Osipova E."/>
            <person name="Leigh N.D."/>
            <person name="Simon A."/>
            <person name="Yun M.H."/>
        </authorList>
    </citation>
    <scope>NUCLEOTIDE SEQUENCE</scope>
    <source>
        <strain evidence="2">20211129_DDA</strain>
        <tissue evidence="2">Liver</tissue>
    </source>
</reference>
<gene>
    <name evidence="2" type="ORF">NDU88_003147</name>
</gene>
<name>A0AAV7KU29_PLEWA</name>
<sequence>MGAERRSRSVSGVRQRSQQGGSSNSAKLVTGSLTEELLTICCKKISSDWNVGYFCPREVQRESRDQPGYHPAELRRELD</sequence>
<evidence type="ECO:0000313" key="3">
    <source>
        <dbReference type="Proteomes" id="UP001066276"/>
    </source>
</evidence>
<comment type="caution">
    <text evidence="2">The sequence shown here is derived from an EMBL/GenBank/DDBJ whole genome shotgun (WGS) entry which is preliminary data.</text>
</comment>
<organism evidence="2 3">
    <name type="scientific">Pleurodeles waltl</name>
    <name type="common">Iberian ribbed newt</name>
    <dbReference type="NCBI Taxonomy" id="8319"/>
    <lineage>
        <taxon>Eukaryota</taxon>
        <taxon>Metazoa</taxon>
        <taxon>Chordata</taxon>
        <taxon>Craniata</taxon>
        <taxon>Vertebrata</taxon>
        <taxon>Euteleostomi</taxon>
        <taxon>Amphibia</taxon>
        <taxon>Batrachia</taxon>
        <taxon>Caudata</taxon>
        <taxon>Salamandroidea</taxon>
        <taxon>Salamandridae</taxon>
        <taxon>Pleurodelinae</taxon>
        <taxon>Pleurodeles</taxon>
    </lineage>
</organism>
<feature type="region of interest" description="Disordered" evidence="1">
    <location>
        <begin position="1"/>
        <end position="28"/>
    </location>
</feature>
<proteinExistence type="predicted"/>
<dbReference type="EMBL" id="JANPWB010000016">
    <property type="protein sequence ID" value="KAJ1082986.1"/>
    <property type="molecule type" value="Genomic_DNA"/>
</dbReference>
<accession>A0AAV7KU29</accession>